<dbReference type="Gramene" id="MELO3C033164.2.1">
    <property type="protein sequence ID" value="MELO3C033164.2.1"/>
    <property type="gene ID" value="MELO3C033164.2"/>
</dbReference>
<accession>A0A9I9EFU5</accession>
<dbReference type="EnsemblPlants" id="MELO3C033164.2.1">
    <property type="protein sequence ID" value="MELO3C033164.2.1"/>
    <property type="gene ID" value="MELO3C033164.2"/>
</dbReference>
<protein>
    <submittedName>
        <fullName evidence="1">Uncharacterized protein</fullName>
    </submittedName>
</protein>
<reference evidence="1" key="1">
    <citation type="submission" date="2023-03" db="UniProtKB">
        <authorList>
            <consortium name="EnsemblPlants"/>
        </authorList>
    </citation>
    <scope>IDENTIFICATION</scope>
</reference>
<organism evidence="1">
    <name type="scientific">Cucumis melo</name>
    <name type="common">Muskmelon</name>
    <dbReference type="NCBI Taxonomy" id="3656"/>
    <lineage>
        <taxon>Eukaryota</taxon>
        <taxon>Viridiplantae</taxon>
        <taxon>Streptophyta</taxon>
        <taxon>Embryophyta</taxon>
        <taxon>Tracheophyta</taxon>
        <taxon>Spermatophyta</taxon>
        <taxon>Magnoliopsida</taxon>
        <taxon>eudicotyledons</taxon>
        <taxon>Gunneridae</taxon>
        <taxon>Pentapetalae</taxon>
        <taxon>rosids</taxon>
        <taxon>fabids</taxon>
        <taxon>Cucurbitales</taxon>
        <taxon>Cucurbitaceae</taxon>
        <taxon>Benincaseae</taxon>
        <taxon>Cucumis</taxon>
    </lineage>
</organism>
<sequence>MMVKRFWLLKTRLRLILKDLESGRKNSRSRRRWRVRFN</sequence>
<evidence type="ECO:0000313" key="1">
    <source>
        <dbReference type="EnsemblPlants" id="MELO3C033164.2.1"/>
    </source>
</evidence>
<proteinExistence type="predicted"/>
<name>A0A9I9EFU5_CUCME</name>
<dbReference type="AlphaFoldDB" id="A0A9I9EFU5"/>